<reference evidence="6 7" key="1">
    <citation type="journal article" date="2016" name="Sci. Rep.">
        <title>Metabolic traits of an uncultured archaeal lineage -MSBL1- from brine pools of the Red Sea.</title>
        <authorList>
            <person name="Mwirichia R."/>
            <person name="Alam I."/>
            <person name="Rashid M."/>
            <person name="Vinu M."/>
            <person name="Ba-Alawi W."/>
            <person name="Anthony Kamau A."/>
            <person name="Kamanda Ngugi D."/>
            <person name="Goker M."/>
            <person name="Klenk H.P."/>
            <person name="Bajic V."/>
            <person name="Stingl U."/>
        </authorList>
    </citation>
    <scope>NUCLEOTIDE SEQUENCE [LARGE SCALE GENOMIC DNA]</scope>
    <source>
        <strain evidence="6">SCGC-AAA382A03</strain>
    </source>
</reference>
<dbReference type="PANTHER" id="PTHR45875">
    <property type="entry name" value="METHYLTRANSFERASE N6AMT1"/>
    <property type="match status" value="1"/>
</dbReference>
<comment type="caution">
    <text evidence="6">The sequence shown here is derived from an EMBL/GenBank/DDBJ whole genome shotgun (WGS) entry which is preliminary data.</text>
</comment>
<dbReference type="GO" id="GO:0008757">
    <property type="term" value="F:S-adenosylmethionine-dependent methyltransferase activity"/>
    <property type="evidence" value="ECO:0007669"/>
    <property type="project" value="TreeGrafter"/>
</dbReference>
<dbReference type="InterPro" id="IPR052190">
    <property type="entry name" value="Euk-Arch_PrmC-MTase"/>
</dbReference>
<dbReference type="EMBL" id="LHYC01000048">
    <property type="protein sequence ID" value="KXB04728.1"/>
    <property type="molecule type" value="Genomic_DNA"/>
</dbReference>
<dbReference type="GO" id="GO:0003676">
    <property type="term" value="F:nucleic acid binding"/>
    <property type="evidence" value="ECO:0007669"/>
    <property type="project" value="InterPro"/>
</dbReference>
<accession>A0A133VE47</accession>
<dbReference type="GO" id="GO:0008276">
    <property type="term" value="F:protein methyltransferase activity"/>
    <property type="evidence" value="ECO:0007669"/>
    <property type="project" value="TreeGrafter"/>
</dbReference>
<keyword evidence="7" id="KW-1185">Reference proteome</keyword>
<keyword evidence="4" id="KW-0949">S-adenosyl-L-methionine</keyword>
<dbReference type="PANTHER" id="PTHR45875:SF1">
    <property type="entry name" value="METHYLTRANSFERASE N6AMT1"/>
    <property type="match status" value="1"/>
</dbReference>
<dbReference type="GO" id="GO:0032259">
    <property type="term" value="P:methylation"/>
    <property type="evidence" value="ECO:0007669"/>
    <property type="project" value="UniProtKB-KW"/>
</dbReference>
<dbReference type="Gene3D" id="3.40.50.150">
    <property type="entry name" value="Vaccinia Virus protein VP39"/>
    <property type="match status" value="1"/>
</dbReference>
<dbReference type="NCBIfam" id="NF011529">
    <property type="entry name" value="PRK14968.1-3"/>
    <property type="match status" value="1"/>
</dbReference>
<dbReference type="CDD" id="cd02440">
    <property type="entry name" value="AdoMet_MTases"/>
    <property type="match status" value="1"/>
</dbReference>
<dbReference type="InterPro" id="IPR002052">
    <property type="entry name" value="DNA_methylase_N6_adenine_CS"/>
</dbReference>
<dbReference type="PROSITE" id="PS00092">
    <property type="entry name" value="N6_MTASE"/>
    <property type="match status" value="1"/>
</dbReference>
<proteinExistence type="inferred from homology"/>
<dbReference type="InterPro" id="IPR004557">
    <property type="entry name" value="PrmC-related"/>
</dbReference>
<gene>
    <name evidence="6" type="ORF">AKJ49_01780</name>
</gene>
<keyword evidence="3" id="KW-0808">Transferase</keyword>
<comment type="similarity">
    <text evidence="1">Belongs to the eukaryotic/archaeal PrmC-related family.</text>
</comment>
<evidence type="ECO:0000256" key="1">
    <source>
        <dbReference type="ARBA" id="ARBA00006149"/>
    </source>
</evidence>
<protein>
    <recommendedName>
        <fullName evidence="5">Methyltransferase small domain-containing protein</fullName>
    </recommendedName>
</protein>
<dbReference type="GO" id="GO:0035657">
    <property type="term" value="C:eRF1 methyltransferase complex"/>
    <property type="evidence" value="ECO:0007669"/>
    <property type="project" value="TreeGrafter"/>
</dbReference>
<evidence type="ECO:0000259" key="5">
    <source>
        <dbReference type="Pfam" id="PF05175"/>
    </source>
</evidence>
<name>A0A133VE47_9EURY</name>
<feature type="domain" description="Methyltransferase small" evidence="5">
    <location>
        <begin position="16"/>
        <end position="112"/>
    </location>
</feature>
<dbReference type="InterPro" id="IPR007848">
    <property type="entry name" value="Small_mtfrase_dom"/>
</dbReference>
<evidence type="ECO:0000313" key="6">
    <source>
        <dbReference type="EMBL" id="KXB04728.1"/>
    </source>
</evidence>
<keyword evidence="2" id="KW-0489">Methyltransferase</keyword>
<evidence type="ECO:0000256" key="2">
    <source>
        <dbReference type="ARBA" id="ARBA00022603"/>
    </source>
</evidence>
<dbReference type="Proteomes" id="UP000070549">
    <property type="component" value="Unassembled WGS sequence"/>
</dbReference>
<dbReference type="Pfam" id="PF05175">
    <property type="entry name" value="MTS"/>
    <property type="match status" value="1"/>
</dbReference>
<evidence type="ECO:0000313" key="7">
    <source>
        <dbReference type="Proteomes" id="UP000070549"/>
    </source>
</evidence>
<dbReference type="AlphaFoldDB" id="A0A133VE47"/>
<evidence type="ECO:0000256" key="3">
    <source>
        <dbReference type="ARBA" id="ARBA00022679"/>
    </source>
</evidence>
<dbReference type="NCBIfam" id="TIGR00537">
    <property type="entry name" value="hemK_rel_arch"/>
    <property type="match status" value="1"/>
</dbReference>
<dbReference type="InterPro" id="IPR029063">
    <property type="entry name" value="SAM-dependent_MTases_sf"/>
</dbReference>
<organism evidence="6 7">
    <name type="scientific">candidate division MSBL1 archaeon SCGC-AAA382A03</name>
    <dbReference type="NCBI Taxonomy" id="1698278"/>
    <lineage>
        <taxon>Archaea</taxon>
        <taxon>Methanobacteriati</taxon>
        <taxon>Methanobacteriota</taxon>
        <taxon>candidate division MSBL1</taxon>
    </lineage>
</organism>
<evidence type="ECO:0000256" key="4">
    <source>
        <dbReference type="ARBA" id="ARBA00022691"/>
    </source>
</evidence>
<sequence length="199" mass="22018">MSKIKYYRDQKFRILPGVYKPAEDTTLLADNLKISVGEKVLELGTGCGLISIIAAKAGAKIIATDVNPKAIECAKKNAENHGVLEKIDFKEGDLFEPVRGEEFDLIIFNPPYLPVSSSESLNIGLARAWDGGEDGRKVIDNFLDRVSDYLKEEGRLIFVQSSLSGVQETLNILEKKGFSSSIESEKKLSFEKLCLIKAF</sequence>
<dbReference type="SUPFAM" id="SSF53335">
    <property type="entry name" value="S-adenosyl-L-methionine-dependent methyltransferases"/>
    <property type="match status" value="1"/>
</dbReference>